<organism evidence="1 2">
    <name type="scientific">candidate division MSBL1 archaeon SCGC-AAA259O05</name>
    <dbReference type="NCBI Taxonomy" id="1698271"/>
    <lineage>
        <taxon>Archaea</taxon>
        <taxon>Methanobacteriati</taxon>
        <taxon>Methanobacteriota</taxon>
        <taxon>candidate division MSBL1</taxon>
    </lineage>
</organism>
<sequence length="89" mass="10591">MKKEEGMSWREFREAIHHVFPIMRRWAVGKAAWEEVTFLCKKGVKKHVHLEKMKEDELVEYLDQQEILTIGEYNLLSAYLGYNILSAFC</sequence>
<protein>
    <submittedName>
        <fullName evidence="1">Uncharacterized protein</fullName>
    </submittedName>
</protein>
<gene>
    <name evidence="1" type="ORF">AKJ41_02035</name>
</gene>
<keyword evidence="2" id="KW-1185">Reference proteome</keyword>
<name>A0A133V4D8_9EURY</name>
<evidence type="ECO:0000313" key="1">
    <source>
        <dbReference type="EMBL" id="KXB01310.1"/>
    </source>
</evidence>
<evidence type="ECO:0000313" key="2">
    <source>
        <dbReference type="Proteomes" id="UP000070344"/>
    </source>
</evidence>
<accession>A0A133V4D8</accession>
<dbReference type="AlphaFoldDB" id="A0A133V4D8"/>
<comment type="caution">
    <text evidence="1">The sequence shown here is derived from an EMBL/GenBank/DDBJ whole genome shotgun (WGS) entry which is preliminary data.</text>
</comment>
<reference evidence="1 2" key="1">
    <citation type="journal article" date="2016" name="Sci. Rep.">
        <title>Metabolic traits of an uncultured archaeal lineage -MSBL1- from brine pools of the Red Sea.</title>
        <authorList>
            <person name="Mwirichia R."/>
            <person name="Alam I."/>
            <person name="Rashid M."/>
            <person name="Vinu M."/>
            <person name="Ba-Alawi W."/>
            <person name="Anthony Kamau A."/>
            <person name="Kamanda Ngugi D."/>
            <person name="Goker M."/>
            <person name="Klenk H.P."/>
            <person name="Bajic V."/>
            <person name="Stingl U."/>
        </authorList>
    </citation>
    <scope>NUCLEOTIDE SEQUENCE [LARGE SCALE GENOMIC DNA]</scope>
    <source>
        <strain evidence="1">SCGC-AAA259O05</strain>
    </source>
</reference>
<dbReference type="EMBL" id="LHXV01000017">
    <property type="protein sequence ID" value="KXB01310.1"/>
    <property type="molecule type" value="Genomic_DNA"/>
</dbReference>
<dbReference type="Proteomes" id="UP000070344">
    <property type="component" value="Unassembled WGS sequence"/>
</dbReference>
<proteinExistence type="predicted"/>